<evidence type="ECO:0000313" key="6">
    <source>
        <dbReference type="Proteomes" id="UP000593892"/>
    </source>
</evidence>
<gene>
    <name evidence="5" type="ORF">IRI77_20790</name>
</gene>
<proteinExistence type="predicted"/>
<protein>
    <submittedName>
        <fullName evidence="5">HlyD family efflux transporter periplasmic adaptor subunit</fullName>
    </submittedName>
</protein>
<evidence type="ECO:0000313" key="5">
    <source>
        <dbReference type="EMBL" id="QOY85273.1"/>
    </source>
</evidence>
<dbReference type="GO" id="GO:0030313">
    <property type="term" value="C:cell envelope"/>
    <property type="evidence" value="ECO:0007669"/>
    <property type="project" value="UniProtKB-SubCell"/>
</dbReference>
<evidence type="ECO:0000256" key="1">
    <source>
        <dbReference type="ARBA" id="ARBA00004196"/>
    </source>
</evidence>
<comment type="subcellular location">
    <subcellularLocation>
        <location evidence="1">Cell envelope</location>
    </subcellularLocation>
</comment>
<feature type="coiled-coil region" evidence="3">
    <location>
        <begin position="159"/>
        <end position="186"/>
    </location>
</feature>
<dbReference type="EMBL" id="CP063849">
    <property type="protein sequence ID" value="QOY85273.1"/>
    <property type="molecule type" value="Genomic_DNA"/>
</dbReference>
<dbReference type="AlphaFoldDB" id="A0A7S7NKE6"/>
<reference evidence="5 6" key="1">
    <citation type="submission" date="2020-10" db="EMBL/GenBank/DDBJ databases">
        <title>Complete genome sequence of Paludibaculum fermentans P105T, a facultatively anaerobic acidobacterium capable of dissimilatory Fe(III) reduction.</title>
        <authorList>
            <person name="Dedysh S.N."/>
            <person name="Beletsky A.V."/>
            <person name="Kulichevskaya I.S."/>
            <person name="Mardanov A.V."/>
            <person name="Ravin N.V."/>
        </authorList>
    </citation>
    <scope>NUCLEOTIDE SEQUENCE [LARGE SCALE GENOMIC DNA]</scope>
    <source>
        <strain evidence="5 6">P105</strain>
    </source>
</reference>
<evidence type="ECO:0000256" key="4">
    <source>
        <dbReference type="SAM" id="MobiDB-lite"/>
    </source>
</evidence>
<keyword evidence="2 3" id="KW-0175">Coiled coil</keyword>
<feature type="compositionally biased region" description="Low complexity" evidence="4">
    <location>
        <begin position="521"/>
        <end position="536"/>
    </location>
</feature>
<dbReference type="InterPro" id="IPR050465">
    <property type="entry name" value="UPF0194_transport"/>
</dbReference>
<dbReference type="PANTHER" id="PTHR32347:SF14">
    <property type="entry name" value="EFFLUX SYSTEM COMPONENT YKNX-RELATED"/>
    <property type="match status" value="1"/>
</dbReference>
<dbReference type="Gene3D" id="2.40.30.170">
    <property type="match status" value="1"/>
</dbReference>
<feature type="compositionally biased region" description="Basic and acidic residues" evidence="4">
    <location>
        <begin position="660"/>
        <end position="671"/>
    </location>
</feature>
<dbReference type="RefSeq" id="WP_194446943.1">
    <property type="nucleotide sequence ID" value="NZ_CP063849.1"/>
</dbReference>
<evidence type="ECO:0000256" key="3">
    <source>
        <dbReference type="SAM" id="Coils"/>
    </source>
</evidence>
<feature type="region of interest" description="Disordered" evidence="4">
    <location>
        <begin position="644"/>
        <end position="688"/>
    </location>
</feature>
<dbReference type="Proteomes" id="UP000593892">
    <property type="component" value="Chromosome"/>
</dbReference>
<feature type="coiled-coil region" evidence="3">
    <location>
        <begin position="102"/>
        <end position="129"/>
    </location>
</feature>
<dbReference type="PANTHER" id="PTHR32347">
    <property type="entry name" value="EFFLUX SYSTEM COMPONENT YKNX-RELATED"/>
    <property type="match status" value="1"/>
</dbReference>
<accession>A0A7S7NKE6</accession>
<name>A0A7S7NKE6_PALFE</name>
<sequence>MKKVVFRLILIAVVLGAGYGVYHFFQGMSARQQSLPTTKVRRGDVVVRSFTRGELRAVRTASLAAPNLFGTVQVTKLAPLGALAREKNLIVEFDDSEVLSRLESRQLELDQVDEQIKKAQADLAIRNNQDQVDLLRARYAVRRAELEVKRNEILAAIDQKKNILNLDEARRRLKQLESDIKSKQEQALAEINVLREKRNRSLLDINREKMRLSQVKLLSPIGGLVAVRQNRSGFSGMFGTQVPDIREGDQVPPGTPVADVLDLSELEVIARVGELDRANLREGQEVVIRLDALAEKVFDGKIKSMSGTASANVFSSDPGKKFDVVFSIDMKQLLTTLGAKPDAIARILALAEENRKKPLSVTTGSMFGGMPGMAGLMGGGAQAGGMQAGGMPAGAAGGGMQSGGMAGMQGGMPGAQAGGDQAGGQGGQRRAGGFGMGANSNMTPEQQKKMQEILKKALNGKTMIDLSPEERQAMFAKVREEAKKAGIEMPQRGGNRGGGPETAGGAGAPGAPGAAGGTGARGAAAGAPSFGPQAPGAAGGGNRGGMMGMGSGGAGGFSAKDLENATLPPPPEEGDTMEVLLRPGLLADVEILVEKVPNAIYVPNQSIFEKDGKPVVYVKSGENWVARNIKIDKRSESVTVVTSGVNPGDTISLADPNAKPGDKKKADEKKSSGGAAGALPVGGSKGGQ</sequence>
<feature type="compositionally biased region" description="Gly residues" evidence="4">
    <location>
        <begin position="537"/>
        <end position="556"/>
    </location>
</feature>
<feature type="compositionally biased region" description="Gly residues" evidence="4">
    <location>
        <begin position="494"/>
        <end position="520"/>
    </location>
</feature>
<dbReference type="Gene3D" id="2.40.420.20">
    <property type="match status" value="1"/>
</dbReference>
<evidence type="ECO:0000256" key="2">
    <source>
        <dbReference type="ARBA" id="ARBA00023054"/>
    </source>
</evidence>
<keyword evidence="6" id="KW-1185">Reference proteome</keyword>
<dbReference type="KEGG" id="pfer:IRI77_20790"/>
<organism evidence="5 6">
    <name type="scientific">Paludibaculum fermentans</name>
    <dbReference type="NCBI Taxonomy" id="1473598"/>
    <lineage>
        <taxon>Bacteria</taxon>
        <taxon>Pseudomonadati</taxon>
        <taxon>Acidobacteriota</taxon>
        <taxon>Terriglobia</taxon>
        <taxon>Bryobacterales</taxon>
        <taxon>Bryobacteraceae</taxon>
        <taxon>Paludibaculum</taxon>
    </lineage>
</organism>
<feature type="region of interest" description="Disordered" evidence="4">
    <location>
        <begin position="485"/>
        <end position="576"/>
    </location>
</feature>